<dbReference type="Proteomes" id="UP000193920">
    <property type="component" value="Unassembled WGS sequence"/>
</dbReference>
<feature type="transmembrane region" description="Helical" evidence="2">
    <location>
        <begin position="726"/>
        <end position="745"/>
    </location>
</feature>
<evidence type="ECO:0000313" key="4">
    <source>
        <dbReference type="Proteomes" id="UP000193920"/>
    </source>
</evidence>
<feature type="transmembrane region" description="Helical" evidence="2">
    <location>
        <begin position="221"/>
        <end position="237"/>
    </location>
</feature>
<name>A0A1Y2DB10_9FUNG</name>
<dbReference type="EMBL" id="MCOG01000074">
    <property type="protein sequence ID" value="ORY56286.1"/>
    <property type="molecule type" value="Genomic_DNA"/>
</dbReference>
<feature type="compositionally biased region" description="Polar residues" evidence="1">
    <location>
        <begin position="70"/>
        <end position="82"/>
    </location>
</feature>
<dbReference type="OrthoDB" id="2158106at2759"/>
<feature type="transmembrane region" description="Helical" evidence="2">
    <location>
        <begin position="547"/>
        <end position="570"/>
    </location>
</feature>
<dbReference type="PANTHER" id="PTHR38434">
    <property type="entry name" value="BLL2549 PROTEIN"/>
    <property type="match status" value="1"/>
</dbReference>
<feature type="transmembrane region" description="Helical" evidence="2">
    <location>
        <begin position="195"/>
        <end position="215"/>
    </location>
</feature>
<keyword evidence="2" id="KW-1133">Transmembrane helix</keyword>
<evidence type="ECO:0008006" key="5">
    <source>
        <dbReference type="Google" id="ProtNLM"/>
    </source>
</evidence>
<feature type="transmembrane region" description="Helical" evidence="2">
    <location>
        <begin position="413"/>
        <end position="433"/>
    </location>
</feature>
<keyword evidence="2" id="KW-0472">Membrane</keyword>
<dbReference type="PANTHER" id="PTHR38434:SF1">
    <property type="entry name" value="BLL2549 PROTEIN"/>
    <property type="match status" value="1"/>
</dbReference>
<feature type="transmembrane region" description="Helical" evidence="2">
    <location>
        <begin position="269"/>
        <end position="287"/>
    </location>
</feature>
<sequence>METTINVAELVKEIQELRLKVANLEQGLKNAEMSISNINNNTKPDPVTTNPDSPAKVPLKSNDNDNDNNSTESISISVISDKSPTKPENALQSNKTDNLPVVDDTPVNENNNSNKNIQKKKITKKISTESWIGKILMGALASLLVFIALITFAKILLPYLTDTMKIILMFITSFALTGTGFFFSKKKPENTFFKALLACGSVCIYLTILVTSIYFKAVSSLVMYILLALWAVLIIFLKKDKNDWLFFSIGNIGYFVSIIFMAGLRDASLIIPMLIYVVIISIVYQITYWKNKYQRYAQIVINDISLFIFLVITSSLFKLTSLKKVIIVEVVTIVFSFIGFIFYAFIEFFSHKKEHFVISLINTGVFFATFFSPYLLDLRIDIPIILSIIVIIIPAIVYEIITIYWRSKKIAEIETIIGLGFSALLFYIVALILCINKYFIFYSGIILIVYSLIAVYGIVEKDILYKIQGWILVCICMFTGKALVSNMSFTIVAAIIILLSFIIERVVLNNSELFKIVNYFLLLVWIIVIGVQVYIEKRIVNSKTDENIYIIVIYGILAFINVLMILTKFYKTNNKNKEKNQIHIVLDILNLIFMIFGVHMVYALMQYDSAERMVHDTIFKTLYMIIVYILACVNLPLKDKGTSKRYLYTSIKFAFLLCYSLVVFKAPRFIISICMIAYSVVCVALGFRNRTKGKMLRIFGLVTTLIFVVKFIIIDIGFDSSIMKALSYFISGILCFGISAIYNYFEKKGKNNKDTDEEIDEINLNDEIDEINRNAN</sequence>
<keyword evidence="2" id="KW-0812">Transmembrane</keyword>
<feature type="transmembrane region" description="Helical" evidence="2">
    <location>
        <begin position="439"/>
        <end position="456"/>
    </location>
</feature>
<feature type="compositionally biased region" description="Polar residues" evidence="1">
    <location>
        <begin position="36"/>
        <end position="52"/>
    </location>
</feature>
<feature type="transmembrane region" description="Helical" evidence="2">
    <location>
        <begin position="463"/>
        <end position="480"/>
    </location>
</feature>
<feature type="transmembrane region" description="Helical" evidence="2">
    <location>
        <begin position="669"/>
        <end position="688"/>
    </location>
</feature>
<feature type="transmembrane region" description="Helical" evidence="2">
    <location>
        <begin position="244"/>
        <end position="263"/>
    </location>
</feature>
<accession>A0A1Y2DB10</accession>
<feature type="transmembrane region" description="Helical" evidence="2">
    <location>
        <begin position="382"/>
        <end position="401"/>
    </location>
</feature>
<feature type="transmembrane region" description="Helical" evidence="2">
    <location>
        <begin position="617"/>
        <end position="637"/>
    </location>
</feature>
<feature type="transmembrane region" description="Helical" evidence="2">
    <location>
        <begin position="582"/>
        <end position="605"/>
    </location>
</feature>
<feature type="transmembrane region" description="Helical" evidence="2">
    <location>
        <begin position="516"/>
        <end position="535"/>
    </location>
</feature>
<feature type="transmembrane region" description="Helical" evidence="2">
    <location>
        <begin position="135"/>
        <end position="160"/>
    </location>
</feature>
<dbReference type="InterPro" id="IPR019286">
    <property type="entry name" value="DUF2339_TM"/>
</dbReference>
<feature type="region of interest" description="Disordered" evidence="1">
    <location>
        <begin position="36"/>
        <end position="114"/>
    </location>
</feature>
<evidence type="ECO:0000256" key="1">
    <source>
        <dbReference type="SAM" id="MobiDB-lite"/>
    </source>
</evidence>
<proteinExistence type="predicted"/>
<feature type="transmembrane region" description="Helical" evidence="2">
    <location>
        <begin position="325"/>
        <end position="345"/>
    </location>
</feature>
<evidence type="ECO:0000313" key="3">
    <source>
        <dbReference type="EMBL" id="ORY56286.1"/>
    </source>
</evidence>
<feature type="transmembrane region" description="Helical" evidence="2">
    <location>
        <begin position="166"/>
        <end position="183"/>
    </location>
</feature>
<keyword evidence="4" id="KW-1185">Reference proteome</keyword>
<comment type="caution">
    <text evidence="3">The sequence shown here is derived from an EMBL/GenBank/DDBJ whole genome shotgun (WGS) entry which is preliminary data.</text>
</comment>
<evidence type="ECO:0000256" key="2">
    <source>
        <dbReference type="SAM" id="Phobius"/>
    </source>
</evidence>
<organism evidence="3 4">
    <name type="scientific">Neocallimastix californiae</name>
    <dbReference type="NCBI Taxonomy" id="1754190"/>
    <lineage>
        <taxon>Eukaryota</taxon>
        <taxon>Fungi</taxon>
        <taxon>Fungi incertae sedis</taxon>
        <taxon>Chytridiomycota</taxon>
        <taxon>Chytridiomycota incertae sedis</taxon>
        <taxon>Neocallimastigomycetes</taxon>
        <taxon>Neocallimastigales</taxon>
        <taxon>Neocallimastigaceae</taxon>
        <taxon>Neocallimastix</taxon>
    </lineage>
</organism>
<feature type="transmembrane region" description="Helical" evidence="2">
    <location>
        <begin position="357"/>
        <end position="376"/>
    </location>
</feature>
<feature type="transmembrane region" description="Helical" evidence="2">
    <location>
        <begin position="695"/>
        <end position="714"/>
    </location>
</feature>
<feature type="transmembrane region" description="Helical" evidence="2">
    <location>
        <begin position="646"/>
        <end position="663"/>
    </location>
</feature>
<gene>
    <name evidence="3" type="ORF">LY90DRAFT_506865</name>
</gene>
<protein>
    <recommendedName>
        <fullName evidence="5">DUF2339 domain-containing protein</fullName>
    </recommendedName>
</protein>
<dbReference type="AlphaFoldDB" id="A0A1Y2DB10"/>
<reference evidence="3 4" key="1">
    <citation type="submission" date="2016-08" db="EMBL/GenBank/DDBJ databases">
        <title>A Parts List for Fungal Cellulosomes Revealed by Comparative Genomics.</title>
        <authorList>
            <consortium name="DOE Joint Genome Institute"/>
            <person name="Haitjema C.H."/>
            <person name="Gilmore S.P."/>
            <person name="Henske J.K."/>
            <person name="Solomon K.V."/>
            <person name="De Groot R."/>
            <person name="Kuo A."/>
            <person name="Mondo S.J."/>
            <person name="Salamov A.A."/>
            <person name="Labutti K."/>
            <person name="Zhao Z."/>
            <person name="Chiniquy J."/>
            <person name="Barry K."/>
            <person name="Brewer H.M."/>
            <person name="Purvine S.O."/>
            <person name="Wright A.T."/>
            <person name="Boxma B."/>
            <person name="Van Alen T."/>
            <person name="Hackstein J.H."/>
            <person name="Baker S.E."/>
            <person name="Grigoriev I.V."/>
            <person name="O'Malley M.A."/>
        </authorList>
    </citation>
    <scope>NUCLEOTIDE SEQUENCE [LARGE SCALE GENOMIC DNA]</scope>
    <source>
        <strain evidence="3 4">G1</strain>
    </source>
</reference>